<evidence type="ECO:0000259" key="2">
    <source>
        <dbReference type="Pfam" id="PF20151"/>
    </source>
</evidence>
<name>A0AAD6VNS1_9AGAR</name>
<dbReference type="InterPro" id="IPR045340">
    <property type="entry name" value="DUF6533"/>
</dbReference>
<keyword evidence="1" id="KW-0812">Transmembrane</keyword>
<feature type="transmembrane region" description="Helical" evidence="1">
    <location>
        <begin position="72"/>
        <end position="92"/>
    </location>
</feature>
<sequence>MTDVSASLVAGYTGDVLAEEVQALASMEGSILALRFMSAVAVSALFCDHVLTLGDEIELIWYNRLAKPGNRVAFILNRYLTEIMVCYVAYVMSGASENMGIQGCVVSINCHIFMWLFTVCSILFVGGSHAVLMGQLYILWDRRTTMKWIISGSFVIAMLVATLFFVLSAIGVQASTAYSTQIHMCVFTKKPWAMDFSLGVLTFFDLFIILMTVANGFHRPYKTESDVLLALLRDGAAMFVALFVLRCVNLLMGLFGNPSNTFVTMIFIWSMCSVVSSRIQLRVEALNIDRKIPEEKEAVDIKPDAEWGTPQANAAELKIALKHVVPPARTKFSLTRAISKSASMWFE</sequence>
<dbReference type="Proteomes" id="UP001219525">
    <property type="component" value="Unassembled WGS sequence"/>
</dbReference>
<dbReference type="AlphaFoldDB" id="A0AAD6VNS1"/>
<comment type="caution">
    <text evidence="3">The sequence shown here is derived from an EMBL/GenBank/DDBJ whole genome shotgun (WGS) entry which is preliminary data.</text>
</comment>
<protein>
    <recommendedName>
        <fullName evidence="2">DUF6533 domain-containing protein</fullName>
    </recommendedName>
</protein>
<evidence type="ECO:0000313" key="3">
    <source>
        <dbReference type="EMBL" id="KAJ7218484.1"/>
    </source>
</evidence>
<reference evidence="3" key="1">
    <citation type="submission" date="2023-03" db="EMBL/GenBank/DDBJ databases">
        <title>Massive genome expansion in bonnet fungi (Mycena s.s.) driven by repeated elements and novel gene families across ecological guilds.</title>
        <authorList>
            <consortium name="Lawrence Berkeley National Laboratory"/>
            <person name="Harder C.B."/>
            <person name="Miyauchi S."/>
            <person name="Viragh M."/>
            <person name="Kuo A."/>
            <person name="Thoen E."/>
            <person name="Andreopoulos B."/>
            <person name="Lu D."/>
            <person name="Skrede I."/>
            <person name="Drula E."/>
            <person name="Henrissat B."/>
            <person name="Morin E."/>
            <person name="Kohler A."/>
            <person name="Barry K."/>
            <person name="LaButti K."/>
            <person name="Morin E."/>
            <person name="Salamov A."/>
            <person name="Lipzen A."/>
            <person name="Mereny Z."/>
            <person name="Hegedus B."/>
            <person name="Baldrian P."/>
            <person name="Stursova M."/>
            <person name="Weitz H."/>
            <person name="Taylor A."/>
            <person name="Grigoriev I.V."/>
            <person name="Nagy L.G."/>
            <person name="Martin F."/>
            <person name="Kauserud H."/>
        </authorList>
    </citation>
    <scope>NUCLEOTIDE SEQUENCE</scope>
    <source>
        <strain evidence="3">9144</strain>
    </source>
</reference>
<feature type="transmembrane region" description="Helical" evidence="1">
    <location>
        <begin position="112"/>
        <end position="140"/>
    </location>
</feature>
<dbReference type="EMBL" id="JARJCW010000012">
    <property type="protein sequence ID" value="KAJ7218484.1"/>
    <property type="molecule type" value="Genomic_DNA"/>
</dbReference>
<keyword evidence="1" id="KW-1133">Transmembrane helix</keyword>
<feature type="transmembrane region" description="Helical" evidence="1">
    <location>
        <begin position="152"/>
        <end position="172"/>
    </location>
</feature>
<organism evidence="3 4">
    <name type="scientific">Mycena pura</name>
    <dbReference type="NCBI Taxonomy" id="153505"/>
    <lineage>
        <taxon>Eukaryota</taxon>
        <taxon>Fungi</taxon>
        <taxon>Dikarya</taxon>
        <taxon>Basidiomycota</taxon>
        <taxon>Agaricomycotina</taxon>
        <taxon>Agaricomycetes</taxon>
        <taxon>Agaricomycetidae</taxon>
        <taxon>Agaricales</taxon>
        <taxon>Marasmiineae</taxon>
        <taxon>Mycenaceae</taxon>
        <taxon>Mycena</taxon>
    </lineage>
</organism>
<proteinExistence type="predicted"/>
<evidence type="ECO:0000313" key="4">
    <source>
        <dbReference type="Proteomes" id="UP001219525"/>
    </source>
</evidence>
<feature type="transmembrane region" description="Helical" evidence="1">
    <location>
        <begin position="192"/>
        <end position="214"/>
    </location>
</feature>
<keyword evidence="4" id="KW-1185">Reference proteome</keyword>
<gene>
    <name evidence="3" type="ORF">GGX14DRAFT_695700</name>
</gene>
<feature type="transmembrane region" description="Helical" evidence="1">
    <location>
        <begin position="32"/>
        <end position="51"/>
    </location>
</feature>
<feature type="transmembrane region" description="Helical" evidence="1">
    <location>
        <begin position="262"/>
        <end position="281"/>
    </location>
</feature>
<dbReference type="Pfam" id="PF20151">
    <property type="entry name" value="DUF6533"/>
    <property type="match status" value="1"/>
</dbReference>
<accession>A0AAD6VNS1</accession>
<feature type="domain" description="DUF6533" evidence="2">
    <location>
        <begin position="39"/>
        <end position="81"/>
    </location>
</feature>
<keyword evidence="1" id="KW-0472">Membrane</keyword>
<evidence type="ECO:0000256" key="1">
    <source>
        <dbReference type="SAM" id="Phobius"/>
    </source>
</evidence>
<feature type="transmembrane region" description="Helical" evidence="1">
    <location>
        <begin position="235"/>
        <end position="256"/>
    </location>
</feature>